<dbReference type="Gene3D" id="1.10.510.10">
    <property type="entry name" value="Transferase(Phosphotransferase) domain 1"/>
    <property type="match status" value="1"/>
</dbReference>
<dbReference type="PROSITE" id="PS00108">
    <property type="entry name" value="PROTEIN_KINASE_ST"/>
    <property type="match status" value="1"/>
</dbReference>
<dbReference type="Gene3D" id="3.30.70.1230">
    <property type="entry name" value="Nucleotide cyclase"/>
    <property type="match status" value="1"/>
</dbReference>
<evidence type="ECO:0000313" key="8">
    <source>
        <dbReference type="EMBL" id="PRP91145.1"/>
    </source>
</evidence>
<dbReference type="EC" id="2.7.11.1" evidence="8"/>
<dbReference type="InterPro" id="IPR029787">
    <property type="entry name" value="Nucleotide_cyclase"/>
</dbReference>
<dbReference type="PANTHER" id="PTHR43289:SF34">
    <property type="entry name" value="SERINE_THREONINE-PROTEIN KINASE YBDM-RELATED"/>
    <property type="match status" value="1"/>
</dbReference>
<gene>
    <name evidence="8" type="primary">prkC_38</name>
    <name evidence="8" type="ORF">ENSA5_58050</name>
</gene>
<proteinExistence type="predicted"/>
<dbReference type="OrthoDB" id="5477002at2"/>
<evidence type="ECO:0000256" key="1">
    <source>
        <dbReference type="ARBA" id="ARBA00004167"/>
    </source>
</evidence>
<dbReference type="GO" id="GO:0004674">
    <property type="term" value="F:protein serine/threonine kinase activity"/>
    <property type="evidence" value="ECO:0007669"/>
    <property type="project" value="UniProtKB-EC"/>
</dbReference>
<evidence type="ECO:0000256" key="6">
    <source>
        <dbReference type="SAM" id="MobiDB-lite"/>
    </source>
</evidence>
<evidence type="ECO:0000256" key="4">
    <source>
        <dbReference type="ARBA" id="ARBA00022777"/>
    </source>
</evidence>
<evidence type="ECO:0000256" key="5">
    <source>
        <dbReference type="ARBA" id="ARBA00022840"/>
    </source>
</evidence>
<dbReference type="GO" id="GO:0016020">
    <property type="term" value="C:membrane"/>
    <property type="evidence" value="ECO:0007669"/>
    <property type="project" value="UniProtKB-SubCell"/>
</dbReference>
<keyword evidence="3" id="KW-0547">Nucleotide-binding</keyword>
<name>A0A2S9XE56_9BACT</name>
<dbReference type="EMBL" id="PVNK01000255">
    <property type="protein sequence ID" value="PRP91145.1"/>
    <property type="molecule type" value="Genomic_DNA"/>
</dbReference>
<dbReference type="AlphaFoldDB" id="A0A2S9XE56"/>
<feature type="region of interest" description="Disordered" evidence="6">
    <location>
        <begin position="909"/>
        <end position="934"/>
    </location>
</feature>
<organism evidence="8 9">
    <name type="scientific">Enhygromyxa salina</name>
    <dbReference type="NCBI Taxonomy" id="215803"/>
    <lineage>
        <taxon>Bacteria</taxon>
        <taxon>Pseudomonadati</taxon>
        <taxon>Myxococcota</taxon>
        <taxon>Polyangia</taxon>
        <taxon>Nannocystales</taxon>
        <taxon>Nannocystaceae</taxon>
        <taxon>Enhygromyxa</taxon>
    </lineage>
</organism>
<dbReference type="SUPFAM" id="SSF56112">
    <property type="entry name" value="Protein kinase-like (PK-like)"/>
    <property type="match status" value="1"/>
</dbReference>
<dbReference type="GO" id="GO:0005524">
    <property type="term" value="F:ATP binding"/>
    <property type="evidence" value="ECO:0007669"/>
    <property type="project" value="UniProtKB-KW"/>
</dbReference>
<keyword evidence="4 8" id="KW-0418">Kinase</keyword>
<dbReference type="RefSeq" id="WP_106395013.1">
    <property type="nucleotide sequence ID" value="NZ_PVNK01000255.1"/>
</dbReference>
<dbReference type="InterPro" id="IPR011009">
    <property type="entry name" value="Kinase-like_dom_sf"/>
</dbReference>
<dbReference type="CDD" id="cd14014">
    <property type="entry name" value="STKc_PknB_like"/>
    <property type="match status" value="1"/>
</dbReference>
<feature type="region of interest" description="Disordered" evidence="6">
    <location>
        <begin position="304"/>
        <end position="327"/>
    </location>
</feature>
<dbReference type="Pfam" id="PF00069">
    <property type="entry name" value="Pkinase"/>
    <property type="match status" value="1"/>
</dbReference>
<comment type="subcellular location">
    <subcellularLocation>
        <location evidence="1">Membrane</location>
        <topology evidence="1">Single-pass membrane protein</topology>
    </subcellularLocation>
</comment>
<dbReference type="InterPro" id="IPR008271">
    <property type="entry name" value="Ser/Thr_kinase_AS"/>
</dbReference>
<evidence type="ECO:0000256" key="3">
    <source>
        <dbReference type="ARBA" id="ARBA00022741"/>
    </source>
</evidence>
<reference evidence="8 9" key="1">
    <citation type="submission" date="2018-03" db="EMBL/GenBank/DDBJ databases">
        <title>Draft Genome Sequences of the Obligatory Marine Myxobacteria Enhygromyxa salina SWB005.</title>
        <authorList>
            <person name="Poehlein A."/>
            <person name="Moghaddam J.A."/>
            <person name="Harms H."/>
            <person name="Alanjari M."/>
            <person name="Koenig G.M."/>
            <person name="Daniel R."/>
            <person name="Schaeberle T.F."/>
        </authorList>
    </citation>
    <scope>NUCLEOTIDE SEQUENCE [LARGE SCALE GENOMIC DNA]</scope>
    <source>
        <strain evidence="8 9">SWB005</strain>
    </source>
</reference>
<keyword evidence="5" id="KW-0067">ATP-binding</keyword>
<keyword evidence="2 8" id="KW-0808">Transferase</keyword>
<comment type="caution">
    <text evidence="8">The sequence shown here is derived from an EMBL/GenBank/DDBJ whole genome shotgun (WGS) entry which is preliminary data.</text>
</comment>
<dbReference type="Gene3D" id="3.30.200.20">
    <property type="entry name" value="Phosphorylase Kinase, domain 1"/>
    <property type="match status" value="1"/>
</dbReference>
<feature type="region of interest" description="Disordered" evidence="6">
    <location>
        <begin position="1"/>
        <end position="23"/>
    </location>
</feature>
<feature type="domain" description="Protein kinase" evidence="7">
    <location>
        <begin position="33"/>
        <end position="301"/>
    </location>
</feature>
<dbReference type="PANTHER" id="PTHR43289">
    <property type="entry name" value="MITOGEN-ACTIVATED PROTEIN KINASE KINASE KINASE 20-RELATED"/>
    <property type="match status" value="1"/>
</dbReference>
<dbReference type="SUPFAM" id="SSF55073">
    <property type="entry name" value="Nucleotide cyclase"/>
    <property type="match status" value="1"/>
</dbReference>
<evidence type="ECO:0000256" key="2">
    <source>
        <dbReference type="ARBA" id="ARBA00022679"/>
    </source>
</evidence>
<dbReference type="InterPro" id="IPR000719">
    <property type="entry name" value="Prot_kinase_dom"/>
</dbReference>
<dbReference type="PROSITE" id="PS50011">
    <property type="entry name" value="PROTEIN_KINASE_DOM"/>
    <property type="match status" value="1"/>
</dbReference>
<sequence>MAKDDRVTTRVGATAPRPTSTELTQGDIVNGRYRLERFLSSGGMGRVWQATDLDLRRQVAIKLMHPTLVATQTARERFLREAQAAARLRSVHVVSILDVNVDNERGAPYLTMELLRGEDLSRRLERGPLSYAQTMAVIADVCAAITEAHAKQIVHRDLKPANIFLVEGEGEVVAKVLDFGIVKSLHTATAGGDGRALTLAGTALGTVTYMSPEQADDAQKVDHRADLWSIAALTFECLTGKRAFRATSLAELIRETSGPRVVPSDVADELPHGFDQWFARATERDISRRFATVTALRDALAALGKSESRPREPSASPSLPPPSRSWASDANQIDINELRDLTFKNKVVTEFLDSGTKHFVVGSKGLGKTLLLTYKRSLLHEHYQGQDERKAAAVQFIPEGRPYLDLMGDLPSVGKAATTLMSSLDSCKRIWSFAFRVAAISHLTGHVGAPRGSDEREELSRFASPIRAMLEGRKAEPTVVVKQLLALSFRELQQMLDRTEGFLEYKIRSLHSAVFMFVDKLDQALRQLPRPAWVSMQAGMIEAAWDLMNTNAHVKIFATIREEAFADYESDIKTNLHGATTALRYTKRDLRDMLEKLTYFYERVALRDFVSVDHISSTRGAHSEAPFEFICRHTLGRPRDLVIISSEISRNRGALDHELFKRVVRETSAGMLVANVFNEMRVFLEILADRGARGRFLALLPHDVLTTPEIVDVWCRFHGFDREYYELHGYEAEGVYHPFRELFDCGLLGVIVRDPATGARTQRFRQPRDAVGGSFRQLPPSSHYLLHPALQALVTQVAGSGGFAPFRHVVIGHGQPWKSHYARMIEVQRELLAGAARGDHDTEDAVFELLRRFDAHVSAGESVDVARRLIAATAAFARLSARLERRGWDDLHLALLELFPSVGPELALAEGPRQRDGTRQISAPRNPTPDNPTHRAGVAMLLVDIVASTEYVERHGDTMLVEYLCGIREALTADGTESPRVVKGVGDGFLVVYDSVRDALLGAHALFGGAEDPAALRTVVHCGEVHVGAGDVYGAEVHRLFRLEKVAEDARVGPPGSVTLPIPGRTLLSAAAVAALPDAEQAGFERVGAFRIKGFEEPAEVWVEK</sequence>
<accession>A0A2S9XE56</accession>
<dbReference type="Proteomes" id="UP000237968">
    <property type="component" value="Unassembled WGS sequence"/>
</dbReference>
<evidence type="ECO:0000313" key="9">
    <source>
        <dbReference type="Proteomes" id="UP000237968"/>
    </source>
</evidence>
<protein>
    <submittedName>
        <fullName evidence="8">Serine/threonine-protein kinase PrkC</fullName>
        <ecNumber evidence="8">2.7.11.1</ecNumber>
    </submittedName>
</protein>
<dbReference type="SMART" id="SM00220">
    <property type="entry name" value="S_TKc"/>
    <property type="match status" value="1"/>
</dbReference>
<keyword evidence="9" id="KW-1185">Reference proteome</keyword>
<evidence type="ECO:0000259" key="7">
    <source>
        <dbReference type="PROSITE" id="PS50011"/>
    </source>
</evidence>